<sequence length="461" mass="48737">MNDPRYRGRAPAPPARRRRWATAVAALAVVLALLTAGTGAWWFLGDGSEQWARWHWQPPAQVLLPPMEIQPIPGWRSNVTDLGLPADAKFTTDGTDVPGPVIKTSGPRTYLLASSSSPATTQWWLAGVNPKHGRAPYPPVALNATSHPPSCFINGTSVVCLADDGDATTAWVIDGISGQLLHTGPSEMKLQGNRLRARQVGDYLLAQTEKEGVHGVGPDADTTWFVAGVGIIAAHDDDLAFQSQGEGSGSVLFELGHGAAVQLELPHDARVQTPKFFDGGFAASVVGEGEPSAIQFFESRAKPISRTRIGGLQTTDTTANLVAILEDRDHWGIYTPEGSKLLGLPADRAGTIHLIGSTLWVGADTGGSPRVQPYDLRTGDAGAPCNVDLNGYLGTDGTVALRAPTNARSDDLAQAFDLTTCRLAWSIPRPAGSLARLTAIGDTLVQLSDDGTELMSLVAPS</sequence>
<evidence type="ECO:0000313" key="2">
    <source>
        <dbReference type="EMBL" id="TPG29714.1"/>
    </source>
</evidence>
<keyword evidence="1" id="KW-0812">Transmembrane</keyword>
<accession>A0A502DX79</accession>
<feature type="transmembrane region" description="Helical" evidence="1">
    <location>
        <begin position="20"/>
        <end position="44"/>
    </location>
</feature>
<proteinExistence type="predicted"/>
<reference evidence="2 3" key="1">
    <citation type="journal article" date="2019" name="Environ. Microbiol.">
        <title>Species interactions and distinct microbial communities in high Arctic permafrost affected cryosols are associated with the CH4 and CO2 gas fluxes.</title>
        <authorList>
            <person name="Altshuler I."/>
            <person name="Hamel J."/>
            <person name="Turney S."/>
            <person name="Magnuson E."/>
            <person name="Levesque R."/>
            <person name="Greer C."/>
            <person name="Whyte L.G."/>
        </authorList>
    </citation>
    <scope>NUCLEOTIDE SEQUENCE [LARGE SCALE GENOMIC DNA]</scope>
    <source>
        <strain evidence="2 3">S5.20</strain>
    </source>
</reference>
<keyword evidence="3" id="KW-1185">Reference proteome</keyword>
<protein>
    <submittedName>
        <fullName evidence="2">Uncharacterized protein</fullName>
    </submittedName>
</protein>
<dbReference type="Proteomes" id="UP000320095">
    <property type="component" value="Unassembled WGS sequence"/>
</dbReference>
<dbReference type="AlphaFoldDB" id="A0A502DX79"/>
<evidence type="ECO:0000313" key="3">
    <source>
        <dbReference type="Proteomes" id="UP000320095"/>
    </source>
</evidence>
<keyword evidence="1" id="KW-1133">Transmembrane helix</keyword>
<evidence type="ECO:0000256" key="1">
    <source>
        <dbReference type="SAM" id="Phobius"/>
    </source>
</evidence>
<comment type="caution">
    <text evidence="2">The sequence shown here is derived from an EMBL/GenBank/DDBJ whole genome shotgun (WGS) entry which is preliminary data.</text>
</comment>
<dbReference type="RefSeq" id="WP_140697870.1">
    <property type="nucleotide sequence ID" value="NZ_RCZG01000015.1"/>
</dbReference>
<dbReference type="EMBL" id="RCZG01000015">
    <property type="protein sequence ID" value="TPG29714.1"/>
    <property type="molecule type" value="Genomic_DNA"/>
</dbReference>
<gene>
    <name evidence="2" type="ORF">EAH80_26135</name>
</gene>
<organism evidence="2 3">
    <name type="scientific">Mycolicibacterium hodleri</name>
    <dbReference type="NCBI Taxonomy" id="49897"/>
    <lineage>
        <taxon>Bacteria</taxon>
        <taxon>Bacillati</taxon>
        <taxon>Actinomycetota</taxon>
        <taxon>Actinomycetes</taxon>
        <taxon>Mycobacteriales</taxon>
        <taxon>Mycobacteriaceae</taxon>
        <taxon>Mycolicibacterium</taxon>
    </lineage>
</organism>
<keyword evidence="1" id="KW-0472">Membrane</keyword>
<name>A0A502DX79_9MYCO</name>
<dbReference type="OrthoDB" id="4609397at2"/>